<organism evidence="3">
    <name type="scientific">Tanacetum cinerariifolium</name>
    <name type="common">Dalmatian daisy</name>
    <name type="synonym">Chrysanthemum cinerariifolium</name>
    <dbReference type="NCBI Taxonomy" id="118510"/>
    <lineage>
        <taxon>Eukaryota</taxon>
        <taxon>Viridiplantae</taxon>
        <taxon>Streptophyta</taxon>
        <taxon>Embryophyta</taxon>
        <taxon>Tracheophyta</taxon>
        <taxon>Spermatophyta</taxon>
        <taxon>Magnoliopsida</taxon>
        <taxon>eudicotyledons</taxon>
        <taxon>Gunneridae</taxon>
        <taxon>Pentapetalae</taxon>
        <taxon>asterids</taxon>
        <taxon>campanulids</taxon>
        <taxon>Asterales</taxon>
        <taxon>Asteraceae</taxon>
        <taxon>Asteroideae</taxon>
        <taxon>Anthemideae</taxon>
        <taxon>Anthemidinae</taxon>
        <taxon>Tanacetum</taxon>
    </lineage>
</organism>
<dbReference type="EMBL" id="BKCJ010005719">
    <property type="protein sequence ID" value="GEU68278.1"/>
    <property type="molecule type" value="Genomic_DNA"/>
</dbReference>
<dbReference type="InterPro" id="IPR004883">
    <property type="entry name" value="LOB"/>
</dbReference>
<feature type="domain" description="LOB" evidence="2">
    <location>
        <begin position="1"/>
        <end position="91"/>
    </location>
</feature>
<dbReference type="Pfam" id="PF03195">
    <property type="entry name" value="LOB"/>
    <property type="match status" value="1"/>
</dbReference>
<dbReference type="AlphaFoldDB" id="A0A6L2M2N1"/>
<name>A0A6L2M2N1_TANCI</name>
<sequence>MRGQDRQDRDQKKEDQPAKFNNVHKVFGASRVAKILDTLITSQREDAINSLAFEVDARLKDLVYGSAGLIRALQHSLNQAQVGGPGTSSNMLLGPQQQHLYEAQLVDVSDAGFGPLASVNEANPMEKRQQTCMLEYTFDVNTYLQHTTNSMTTTY</sequence>
<proteinExistence type="inferred from homology"/>
<gene>
    <name evidence="3" type="ORF">Tci_040256</name>
</gene>
<reference evidence="3" key="1">
    <citation type="journal article" date="2019" name="Sci. Rep.">
        <title>Draft genome of Tanacetum cinerariifolium, the natural source of mosquito coil.</title>
        <authorList>
            <person name="Yamashiro T."/>
            <person name="Shiraishi A."/>
            <person name="Satake H."/>
            <person name="Nakayama K."/>
        </authorList>
    </citation>
    <scope>NUCLEOTIDE SEQUENCE</scope>
</reference>
<protein>
    <submittedName>
        <fullName evidence="3">LOB domain-containing protein 36-like</fullName>
    </submittedName>
</protein>
<evidence type="ECO:0000256" key="1">
    <source>
        <dbReference type="ARBA" id="ARBA00005474"/>
    </source>
</evidence>
<dbReference type="PANTHER" id="PTHR31301">
    <property type="entry name" value="LOB DOMAIN-CONTAINING PROTEIN 4-RELATED"/>
    <property type="match status" value="1"/>
</dbReference>
<dbReference type="PANTHER" id="PTHR31301:SF68">
    <property type="entry name" value="LOB DOMAIN-CONTAINING PROTEIN 32-RELATED"/>
    <property type="match status" value="1"/>
</dbReference>
<evidence type="ECO:0000259" key="2">
    <source>
        <dbReference type="PROSITE" id="PS50891"/>
    </source>
</evidence>
<accession>A0A6L2M2N1</accession>
<evidence type="ECO:0000313" key="3">
    <source>
        <dbReference type="EMBL" id="GEU68278.1"/>
    </source>
</evidence>
<comment type="caution">
    <text evidence="3">The sequence shown here is derived from an EMBL/GenBank/DDBJ whole genome shotgun (WGS) entry which is preliminary data.</text>
</comment>
<dbReference type="PROSITE" id="PS50891">
    <property type="entry name" value="LOB"/>
    <property type="match status" value="1"/>
</dbReference>
<comment type="similarity">
    <text evidence="1">Belongs to the LOB domain-containing protein family.</text>
</comment>